<feature type="transmembrane region" description="Helical" evidence="1">
    <location>
        <begin position="314"/>
        <end position="333"/>
    </location>
</feature>
<evidence type="ECO:0000313" key="4">
    <source>
        <dbReference type="Proteomes" id="UP001500731"/>
    </source>
</evidence>
<dbReference type="InterPro" id="IPR002656">
    <property type="entry name" value="Acyl_transf_3_dom"/>
</dbReference>
<feature type="transmembrane region" description="Helical" evidence="1">
    <location>
        <begin position="109"/>
        <end position="129"/>
    </location>
</feature>
<proteinExistence type="predicted"/>
<feature type="transmembrane region" description="Helical" evidence="1">
    <location>
        <begin position="339"/>
        <end position="359"/>
    </location>
</feature>
<feature type="transmembrane region" description="Helical" evidence="1">
    <location>
        <begin position="23"/>
        <end position="47"/>
    </location>
</feature>
<dbReference type="EMBL" id="BAABGP010000013">
    <property type="protein sequence ID" value="GAA4485363.1"/>
    <property type="molecule type" value="Genomic_DNA"/>
</dbReference>
<keyword evidence="1" id="KW-0472">Membrane</keyword>
<name>A0ABP8PEM4_9MICO</name>
<dbReference type="RefSeq" id="WP_345186503.1">
    <property type="nucleotide sequence ID" value="NZ_BAABGP010000013.1"/>
</dbReference>
<evidence type="ECO:0000313" key="3">
    <source>
        <dbReference type="EMBL" id="GAA4485363.1"/>
    </source>
</evidence>
<keyword evidence="4" id="KW-1185">Reference proteome</keyword>
<feature type="domain" description="Acyltransferase 3" evidence="2">
    <location>
        <begin position="15"/>
        <end position="356"/>
    </location>
</feature>
<dbReference type="PANTHER" id="PTHR23028">
    <property type="entry name" value="ACETYLTRANSFERASE"/>
    <property type="match status" value="1"/>
</dbReference>
<feature type="transmembrane region" description="Helical" evidence="1">
    <location>
        <begin position="246"/>
        <end position="267"/>
    </location>
</feature>
<evidence type="ECO:0000256" key="1">
    <source>
        <dbReference type="SAM" id="Phobius"/>
    </source>
</evidence>
<sequence>MSEGGGAVDQTGRFTALDGLRGLAAVIVVFYHAVLASPWGNGFQVVLGGGVPDSRFVDALANTPLRYFVMGPEAVIVFFVLSGFVLIAPLLGGRGLNLWSYYPRRVLRLWLPSAAAMVFAVILIVLTAQRPDQAPSEWGKTYSFPALSAGDVLNSFFFLTGDTKLNNPLWTLRWELLFSLLLPLAFLLVVWIRRWTGLGLLVPAVAVGVGNAFGVPALTYGSVFLAGGVVAVLVSRDVVPRRPVVIGALALCGLLLMGVPDAVRVVLPGVSTTVRAGTQGLVVIGAALIVLALTQRSPLARLFGSAPMLFLGRISFSLYLVHVPILIASVHLAPGTAYWALPVAIASSFIVAWLFMRFVEQPSARFARTVGGRVSAFVSSRGAGRDEFPEQIGLQER</sequence>
<keyword evidence="1" id="KW-0812">Transmembrane</keyword>
<gene>
    <name evidence="3" type="ORF">GCM10023171_19660</name>
</gene>
<feature type="transmembrane region" description="Helical" evidence="1">
    <location>
        <begin position="212"/>
        <end position="234"/>
    </location>
</feature>
<accession>A0ABP8PEM4</accession>
<feature type="transmembrane region" description="Helical" evidence="1">
    <location>
        <begin position="172"/>
        <end position="192"/>
    </location>
</feature>
<protein>
    <recommendedName>
        <fullName evidence="2">Acyltransferase 3 domain-containing protein</fullName>
    </recommendedName>
</protein>
<feature type="transmembrane region" description="Helical" evidence="1">
    <location>
        <begin position="67"/>
        <end position="88"/>
    </location>
</feature>
<dbReference type="PANTHER" id="PTHR23028:SF53">
    <property type="entry name" value="ACYL_TRANSF_3 DOMAIN-CONTAINING PROTEIN"/>
    <property type="match status" value="1"/>
</dbReference>
<organism evidence="3 4">
    <name type="scientific">Microbacterium panaciterrae</name>
    <dbReference type="NCBI Taxonomy" id="985759"/>
    <lineage>
        <taxon>Bacteria</taxon>
        <taxon>Bacillati</taxon>
        <taxon>Actinomycetota</taxon>
        <taxon>Actinomycetes</taxon>
        <taxon>Micrococcales</taxon>
        <taxon>Microbacteriaceae</taxon>
        <taxon>Microbacterium</taxon>
    </lineage>
</organism>
<keyword evidence="1" id="KW-1133">Transmembrane helix</keyword>
<dbReference type="Proteomes" id="UP001500731">
    <property type="component" value="Unassembled WGS sequence"/>
</dbReference>
<evidence type="ECO:0000259" key="2">
    <source>
        <dbReference type="Pfam" id="PF01757"/>
    </source>
</evidence>
<reference evidence="4" key="1">
    <citation type="journal article" date="2019" name="Int. J. Syst. Evol. Microbiol.">
        <title>The Global Catalogue of Microorganisms (GCM) 10K type strain sequencing project: providing services to taxonomists for standard genome sequencing and annotation.</title>
        <authorList>
            <consortium name="The Broad Institute Genomics Platform"/>
            <consortium name="The Broad Institute Genome Sequencing Center for Infectious Disease"/>
            <person name="Wu L."/>
            <person name="Ma J."/>
        </authorList>
    </citation>
    <scope>NUCLEOTIDE SEQUENCE [LARGE SCALE GENOMIC DNA]</scope>
    <source>
        <strain evidence="4">JCM 17839</strain>
    </source>
</reference>
<dbReference type="Pfam" id="PF01757">
    <property type="entry name" value="Acyl_transf_3"/>
    <property type="match status" value="1"/>
</dbReference>
<comment type="caution">
    <text evidence="3">The sequence shown here is derived from an EMBL/GenBank/DDBJ whole genome shotgun (WGS) entry which is preliminary data.</text>
</comment>
<feature type="transmembrane region" description="Helical" evidence="1">
    <location>
        <begin position="273"/>
        <end position="293"/>
    </location>
</feature>
<dbReference type="InterPro" id="IPR050879">
    <property type="entry name" value="Acyltransferase_3"/>
</dbReference>